<feature type="compositionally biased region" description="Low complexity" evidence="1">
    <location>
        <begin position="334"/>
        <end position="345"/>
    </location>
</feature>
<dbReference type="Proteomes" id="UP001144096">
    <property type="component" value="Unassembled WGS sequence"/>
</dbReference>
<evidence type="ECO:0008006" key="4">
    <source>
        <dbReference type="Google" id="ProtNLM"/>
    </source>
</evidence>
<keyword evidence="3" id="KW-1185">Reference proteome</keyword>
<dbReference type="EMBL" id="JAMXQV010000036">
    <property type="protein sequence ID" value="MCR6489806.1"/>
    <property type="molecule type" value="Genomic_DNA"/>
</dbReference>
<evidence type="ECO:0000313" key="2">
    <source>
        <dbReference type="EMBL" id="MCR6489806.1"/>
    </source>
</evidence>
<evidence type="ECO:0000256" key="1">
    <source>
        <dbReference type="SAM" id="MobiDB-lite"/>
    </source>
</evidence>
<dbReference type="InterPro" id="IPR011990">
    <property type="entry name" value="TPR-like_helical_dom_sf"/>
</dbReference>
<reference evidence="2" key="1">
    <citation type="submission" date="2022-06" db="EMBL/GenBank/DDBJ databases">
        <title>Amycolatopsis iheyaensis sp. nov., a new species of the genus Amycolatopsis isolated from soil in Iheya island, Japan.</title>
        <authorList>
            <person name="Ngamcharungchit C."/>
            <person name="Kanto H."/>
            <person name="Take A."/>
            <person name="Intra B."/>
            <person name="Matsumoto A."/>
            <person name="Panbangred W."/>
            <person name="Inahashi Y."/>
        </authorList>
    </citation>
    <scope>NUCLEOTIDE SEQUENCE</scope>
    <source>
        <strain evidence="2">OK19-0408</strain>
    </source>
</reference>
<organism evidence="2 3">
    <name type="scientific">Amycolatopsis iheyensis</name>
    <dbReference type="NCBI Taxonomy" id="2945988"/>
    <lineage>
        <taxon>Bacteria</taxon>
        <taxon>Bacillati</taxon>
        <taxon>Actinomycetota</taxon>
        <taxon>Actinomycetes</taxon>
        <taxon>Pseudonocardiales</taxon>
        <taxon>Pseudonocardiaceae</taxon>
        <taxon>Amycolatopsis</taxon>
    </lineage>
</organism>
<dbReference type="SUPFAM" id="SSF48452">
    <property type="entry name" value="TPR-like"/>
    <property type="match status" value="2"/>
</dbReference>
<dbReference type="AlphaFoldDB" id="A0A9X2SQW7"/>
<name>A0A9X2SQW7_9PSEU</name>
<proteinExistence type="predicted"/>
<evidence type="ECO:0000313" key="3">
    <source>
        <dbReference type="Proteomes" id="UP001144096"/>
    </source>
</evidence>
<accession>A0A9X2SQW7</accession>
<dbReference type="RefSeq" id="WP_257926375.1">
    <property type="nucleotide sequence ID" value="NZ_JAMXQV010000036.1"/>
</dbReference>
<dbReference type="Gene3D" id="1.25.40.10">
    <property type="entry name" value="Tetratricopeptide repeat domain"/>
    <property type="match status" value="2"/>
</dbReference>
<comment type="caution">
    <text evidence="2">The sequence shown here is derived from an EMBL/GenBank/DDBJ whole genome shotgun (WGS) entry which is preliminary data.</text>
</comment>
<gene>
    <name evidence="2" type="ORF">M8542_44040</name>
</gene>
<sequence>MTNVAVLETRSEVLRRLADKLWARYEQGAGLSADELEALAEACFRLAVHPGTEPGAALDLLARAHRVDPVNPKHPYHAGLIHLRHGRLEAALRWLTAAAGSAPTNHRVWAHLSIVHQGLHEQRAADPTYGGEEQQRCGEIASAIREGKDDLAATDDVPVPLLRPGDCRWSGIHDISAELVLRRPAGARGRDAIAEDLQRIAELADRRPGGVAAFAVLAIQWLAHGYPPATIRRLAHALPPGDGPARQVLDVTCELFETDEPALPARLATCLAQRELPDLLVAIVHQRRLLWRPLHVPDLSAFTAARTYAGGADRGDPTTHLDAMASAVRAITTATPPKTPADVAPDGQAEPAADPGELLTRLERDAESISRLKKNASVFAKELRRADLADTAWRAQAHADHAVLTDIAKRLEQARVERLGALQAFKAKQIAEQFDTRLERCEKALQQPIGLNAHLSTVRRKLRSHDGQPATPVPPSAGVTAIDAELWAFAPSTAHVAPPPARREPPPEDPRAQVAVAVAEVENALADNAARAWQSLDAYPPGLRGRAALVLLRSYVNGRLAESWHRMGAHTAARRHWQAMLAENPMSTAVLHNLAVAHTAAGDVAAATQMWSRYLEALYAEALLAGTPSRGAAERAEIHRVLAGSFGTAALCGRPADDGPNPPPRGIPAALTSPARVALAVAHLRLEELNRALSYRSAVLRLGVARSVRRSQLDEAFDARLNLVATACAPLPKRVRASFADLCRTAFQTAHEAACDPGGRTREASDSDEEEAHIAWTHERVRWKERIARELVGADDWPVTESSGEILACLRMIDELRLDPADETVRKAVLRLGAPTTYLRQLNDLSGLAARFAVERIFRAAENRLDASADFPRRYQRICLSWQRNGVPERYLDMLDDPQAVYLPSVEHALELLHDDAPDHEIRPVVLSALPAMEHWITRLRGAPGPPAMLGELLHAVGEHSRASSLLAEARATANPRDSLTRVRLSIECGAFKDALACLTRLEQHSADPADVRRLRVTTYRRWLASDSVLPTVDEITGDLAEPHPEIADARRRLLVEVTIAKHLRRPGEVDPDSLGGDLRRLLRDDAENSHARYHLAQLLYQHAVSIRTRMRATFGSQREALRDELTRLCSECSTHTTHLLTEAEDGDTHHALADDARLEEVKAMATKVRSYRR</sequence>
<protein>
    <recommendedName>
        <fullName evidence="4">Tetratricopeptide repeat protein</fullName>
    </recommendedName>
</protein>
<feature type="region of interest" description="Disordered" evidence="1">
    <location>
        <begin position="334"/>
        <end position="354"/>
    </location>
</feature>